<accession>A0AAD9VAU9</accession>
<dbReference type="Proteomes" id="UP001249851">
    <property type="component" value="Unassembled WGS sequence"/>
</dbReference>
<protein>
    <submittedName>
        <fullName evidence="1">Uncharacterized protein</fullName>
    </submittedName>
</protein>
<evidence type="ECO:0000313" key="2">
    <source>
        <dbReference type="Proteomes" id="UP001249851"/>
    </source>
</evidence>
<evidence type="ECO:0000313" key="1">
    <source>
        <dbReference type="EMBL" id="KAK2567661.1"/>
    </source>
</evidence>
<proteinExistence type="predicted"/>
<organism evidence="1 2">
    <name type="scientific">Acropora cervicornis</name>
    <name type="common">Staghorn coral</name>
    <dbReference type="NCBI Taxonomy" id="6130"/>
    <lineage>
        <taxon>Eukaryota</taxon>
        <taxon>Metazoa</taxon>
        <taxon>Cnidaria</taxon>
        <taxon>Anthozoa</taxon>
        <taxon>Hexacorallia</taxon>
        <taxon>Scleractinia</taxon>
        <taxon>Astrocoeniina</taxon>
        <taxon>Acroporidae</taxon>
        <taxon>Acropora</taxon>
    </lineage>
</organism>
<reference evidence="1" key="1">
    <citation type="journal article" date="2023" name="G3 (Bethesda)">
        <title>Whole genome assembly and annotation of the endangered Caribbean coral Acropora cervicornis.</title>
        <authorList>
            <person name="Selwyn J.D."/>
            <person name="Vollmer S.V."/>
        </authorList>
    </citation>
    <scope>NUCLEOTIDE SEQUENCE</scope>
    <source>
        <strain evidence="1">K2</strain>
    </source>
</reference>
<sequence>MDHNSVKDDFHAAEHDPKTYLVSGFSLAILKQIEQILDSSQEFHGDHRSFLLKNLASLRKEKDHWRNFMEKDERNMKTIWEVETELTKSYSKER</sequence>
<keyword evidence="2" id="KW-1185">Reference proteome</keyword>
<dbReference type="EMBL" id="JARQWQ010000014">
    <property type="protein sequence ID" value="KAK2567661.1"/>
    <property type="molecule type" value="Genomic_DNA"/>
</dbReference>
<comment type="caution">
    <text evidence="1">The sequence shown here is derived from an EMBL/GenBank/DDBJ whole genome shotgun (WGS) entry which is preliminary data.</text>
</comment>
<reference evidence="1" key="2">
    <citation type="journal article" date="2023" name="Science">
        <title>Genomic signatures of disease resistance in endangered staghorn corals.</title>
        <authorList>
            <person name="Vollmer S.V."/>
            <person name="Selwyn J.D."/>
            <person name="Despard B.A."/>
            <person name="Roesel C.L."/>
        </authorList>
    </citation>
    <scope>NUCLEOTIDE SEQUENCE</scope>
    <source>
        <strain evidence="1">K2</strain>
    </source>
</reference>
<name>A0AAD9VAU9_ACRCE</name>
<dbReference type="AlphaFoldDB" id="A0AAD9VAU9"/>
<gene>
    <name evidence="1" type="ORF">P5673_008514</name>
</gene>